<dbReference type="PANTHER" id="PTHR21633:SF10">
    <property type="entry name" value="IQ MOTIF CONTAINING F4"/>
    <property type="match status" value="1"/>
</dbReference>
<dbReference type="OMA" id="KWAVVRL"/>
<dbReference type="FunFam" id="1.20.5.190:FF:000014">
    <property type="entry name" value="IQ motif containing F5"/>
    <property type="match status" value="1"/>
</dbReference>
<evidence type="ECO:0000313" key="4">
    <source>
        <dbReference type="Proteomes" id="UP000694398"/>
    </source>
</evidence>
<sequence>MDPRTLAPNWPTRPLENQPPPNRGPAAIKIQAWWRGTLLRRTLLHAALRAWIIQCWWRQTRARLLEKRRRAVLELYAQQTRASVRLQSGYRMWRIRRRYCCLLKAIRKIQVSWRWHNCHTRGFMQGRYELTGSHLQLQLDIFLGAQVCRITDCIPFPIKD</sequence>
<dbReference type="FunFam" id="1.20.5.190:FF:000015">
    <property type="entry name" value="IQ motif containing F5"/>
    <property type="match status" value="1"/>
</dbReference>
<dbReference type="InterPro" id="IPR000048">
    <property type="entry name" value="IQ_motif_EF-hand-BS"/>
</dbReference>
<dbReference type="Pfam" id="PF00612">
    <property type="entry name" value="IQ"/>
    <property type="match status" value="2"/>
</dbReference>
<evidence type="ECO:0000256" key="1">
    <source>
        <dbReference type="ARBA" id="ARBA00022737"/>
    </source>
</evidence>
<dbReference type="Gene3D" id="1.20.5.190">
    <property type="match status" value="2"/>
</dbReference>
<keyword evidence="1" id="KW-0677">Repeat</keyword>
<proteinExistence type="predicted"/>
<feature type="region of interest" description="Disordered" evidence="2">
    <location>
        <begin position="1"/>
        <end position="24"/>
    </location>
</feature>
<dbReference type="PANTHER" id="PTHR21633">
    <property type="entry name" value="IQ MOTIF CONTAINING F"/>
    <property type="match status" value="1"/>
</dbReference>
<dbReference type="PROSITE" id="PS50096">
    <property type="entry name" value="IQ"/>
    <property type="match status" value="2"/>
</dbReference>
<accession>A0A8C2VZN6</accession>
<organism evidence="3 4">
    <name type="scientific">Chinchilla lanigera</name>
    <name type="common">Long-tailed chinchilla</name>
    <name type="synonym">Chinchilla villidera</name>
    <dbReference type="NCBI Taxonomy" id="34839"/>
    <lineage>
        <taxon>Eukaryota</taxon>
        <taxon>Metazoa</taxon>
        <taxon>Chordata</taxon>
        <taxon>Craniata</taxon>
        <taxon>Vertebrata</taxon>
        <taxon>Euteleostomi</taxon>
        <taxon>Mammalia</taxon>
        <taxon>Eutheria</taxon>
        <taxon>Euarchontoglires</taxon>
        <taxon>Glires</taxon>
        <taxon>Rodentia</taxon>
        <taxon>Hystricomorpha</taxon>
        <taxon>Chinchillidae</taxon>
        <taxon>Chinchilla</taxon>
    </lineage>
</organism>
<dbReference type="GO" id="GO:0005516">
    <property type="term" value="F:calmodulin binding"/>
    <property type="evidence" value="ECO:0007669"/>
    <property type="project" value="TreeGrafter"/>
</dbReference>
<dbReference type="InterPro" id="IPR039887">
    <property type="entry name" value="IQCF"/>
</dbReference>
<name>A0A8C2VZN6_CHILA</name>
<keyword evidence="4" id="KW-1185">Reference proteome</keyword>
<dbReference type="SMART" id="SM00015">
    <property type="entry name" value="IQ"/>
    <property type="match status" value="2"/>
</dbReference>
<reference evidence="3" key="2">
    <citation type="submission" date="2025-09" db="UniProtKB">
        <authorList>
            <consortium name="Ensembl"/>
        </authorList>
    </citation>
    <scope>IDENTIFICATION</scope>
</reference>
<protein>
    <recommendedName>
        <fullName evidence="5">IQ motif containing F5</fullName>
    </recommendedName>
</protein>
<evidence type="ECO:0008006" key="5">
    <source>
        <dbReference type="Google" id="ProtNLM"/>
    </source>
</evidence>
<evidence type="ECO:0000256" key="2">
    <source>
        <dbReference type="SAM" id="MobiDB-lite"/>
    </source>
</evidence>
<evidence type="ECO:0000313" key="3">
    <source>
        <dbReference type="Ensembl" id="ENSCLAP00000022077.1"/>
    </source>
</evidence>
<dbReference type="Proteomes" id="UP000694398">
    <property type="component" value="Unassembled WGS sequence"/>
</dbReference>
<dbReference type="GeneTree" id="ENSGT00390000004641"/>
<reference evidence="3" key="1">
    <citation type="submission" date="2025-08" db="UniProtKB">
        <authorList>
            <consortium name="Ensembl"/>
        </authorList>
    </citation>
    <scope>IDENTIFICATION</scope>
</reference>
<dbReference type="AlphaFoldDB" id="A0A8C2VZN6"/>
<dbReference type="Ensembl" id="ENSCLAT00000022282.1">
    <property type="protein sequence ID" value="ENSCLAP00000022077.1"/>
    <property type="gene ID" value="ENSCLAG00000015129.1"/>
</dbReference>